<dbReference type="EMBL" id="MCFC01000022">
    <property type="protein sequence ID" value="ORY29956.1"/>
    <property type="molecule type" value="Genomic_DNA"/>
</dbReference>
<name>A0A1Y2B5J0_9TREE</name>
<keyword evidence="6" id="KW-0564">Palmitate</keyword>
<keyword evidence="3 10" id="KW-0812">Transmembrane</keyword>
<evidence type="ECO:0000256" key="5">
    <source>
        <dbReference type="ARBA" id="ARBA00023136"/>
    </source>
</evidence>
<feature type="transmembrane region" description="Helical" evidence="10">
    <location>
        <begin position="176"/>
        <end position="203"/>
    </location>
</feature>
<feature type="compositionally biased region" description="Polar residues" evidence="11">
    <location>
        <begin position="316"/>
        <end position="330"/>
    </location>
</feature>
<comment type="subcellular location">
    <subcellularLocation>
        <location evidence="1">Membrane</location>
        <topology evidence="1">Multi-pass membrane protein</topology>
    </subcellularLocation>
</comment>
<evidence type="ECO:0000256" key="8">
    <source>
        <dbReference type="ARBA" id="ARBA00023315"/>
    </source>
</evidence>
<comment type="similarity">
    <text evidence="10">Belongs to the DHHC palmitoyltransferase family.</text>
</comment>
<feature type="compositionally biased region" description="Basic and acidic residues" evidence="11">
    <location>
        <begin position="444"/>
        <end position="458"/>
    </location>
</feature>
<evidence type="ECO:0000256" key="2">
    <source>
        <dbReference type="ARBA" id="ARBA00022679"/>
    </source>
</evidence>
<feature type="transmembrane region" description="Helical" evidence="10">
    <location>
        <begin position="42"/>
        <end position="60"/>
    </location>
</feature>
<feature type="transmembrane region" description="Helical" evidence="10">
    <location>
        <begin position="141"/>
        <end position="161"/>
    </location>
</feature>
<feature type="region of interest" description="Disordered" evidence="11">
    <location>
        <begin position="278"/>
        <end position="458"/>
    </location>
</feature>
<keyword evidence="7" id="KW-0449">Lipoprotein</keyword>
<protein>
    <recommendedName>
        <fullName evidence="10">Palmitoyltransferase</fullName>
        <ecNumber evidence="10">2.3.1.225</ecNumber>
    </recommendedName>
</protein>
<dbReference type="InterPro" id="IPR039859">
    <property type="entry name" value="PFA4/ZDH16/20/ERF2-like"/>
</dbReference>
<feature type="domain" description="Palmitoyltransferase DHHC" evidence="12">
    <location>
        <begin position="93"/>
        <end position="216"/>
    </location>
</feature>
<evidence type="ECO:0000256" key="7">
    <source>
        <dbReference type="ARBA" id="ARBA00023288"/>
    </source>
</evidence>
<evidence type="ECO:0000313" key="14">
    <source>
        <dbReference type="Proteomes" id="UP000193986"/>
    </source>
</evidence>
<keyword evidence="8 10" id="KW-0012">Acyltransferase</keyword>
<keyword evidence="4 10" id="KW-1133">Transmembrane helix</keyword>
<comment type="domain">
    <text evidence="10">The DHHC domain is required for palmitoyltransferase activity.</text>
</comment>
<feature type="transmembrane region" description="Helical" evidence="10">
    <location>
        <begin position="9"/>
        <end position="30"/>
    </location>
</feature>
<reference evidence="13 14" key="1">
    <citation type="submission" date="2016-07" db="EMBL/GenBank/DDBJ databases">
        <title>Pervasive Adenine N6-methylation of Active Genes in Fungi.</title>
        <authorList>
            <consortium name="DOE Joint Genome Institute"/>
            <person name="Mondo S.J."/>
            <person name="Dannebaum R.O."/>
            <person name="Kuo R.C."/>
            <person name="Labutti K."/>
            <person name="Haridas S."/>
            <person name="Kuo A."/>
            <person name="Salamov A."/>
            <person name="Ahrendt S.R."/>
            <person name="Lipzen A."/>
            <person name="Sullivan W."/>
            <person name="Andreopoulos W.B."/>
            <person name="Clum A."/>
            <person name="Lindquist E."/>
            <person name="Daum C."/>
            <person name="Ramamoorthy G.K."/>
            <person name="Gryganskyi A."/>
            <person name="Culley D."/>
            <person name="Magnuson J.K."/>
            <person name="James T.Y."/>
            <person name="O'Malley M.A."/>
            <person name="Stajich J.E."/>
            <person name="Spatafora J.W."/>
            <person name="Visel A."/>
            <person name="Grigoriev I.V."/>
        </authorList>
    </citation>
    <scope>NUCLEOTIDE SEQUENCE [LARGE SCALE GENOMIC DNA]</scope>
    <source>
        <strain evidence="13 14">68-887.2</strain>
    </source>
</reference>
<organism evidence="13 14">
    <name type="scientific">Naematelia encephala</name>
    <dbReference type="NCBI Taxonomy" id="71784"/>
    <lineage>
        <taxon>Eukaryota</taxon>
        <taxon>Fungi</taxon>
        <taxon>Dikarya</taxon>
        <taxon>Basidiomycota</taxon>
        <taxon>Agaricomycotina</taxon>
        <taxon>Tremellomycetes</taxon>
        <taxon>Tremellales</taxon>
        <taxon>Naemateliaceae</taxon>
        <taxon>Naematelia</taxon>
    </lineage>
</organism>
<evidence type="ECO:0000256" key="4">
    <source>
        <dbReference type="ARBA" id="ARBA00022989"/>
    </source>
</evidence>
<comment type="caution">
    <text evidence="13">The sequence shown here is derived from an EMBL/GenBank/DDBJ whole genome shotgun (WGS) entry which is preliminary data.</text>
</comment>
<evidence type="ECO:0000256" key="9">
    <source>
        <dbReference type="ARBA" id="ARBA00048048"/>
    </source>
</evidence>
<evidence type="ECO:0000256" key="6">
    <source>
        <dbReference type="ARBA" id="ARBA00023139"/>
    </source>
</evidence>
<dbReference type="PROSITE" id="PS50216">
    <property type="entry name" value="DHHC"/>
    <property type="match status" value="1"/>
</dbReference>
<dbReference type="InParanoid" id="A0A1Y2B5J0"/>
<keyword evidence="14" id="KW-1185">Reference proteome</keyword>
<dbReference type="AlphaFoldDB" id="A0A1Y2B5J0"/>
<dbReference type="InterPro" id="IPR001594">
    <property type="entry name" value="Palmitoyltrfase_DHHC"/>
</dbReference>
<proteinExistence type="inferred from homology"/>
<dbReference type="EC" id="2.3.1.225" evidence="10"/>
<evidence type="ECO:0000256" key="10">
    <source>
        <dbReference type="RuleBase" id="RU079119"/>
    </source>
</evidence>
<keyword evidence="5 10" id="KW-0472">Membrane</keyword>
<evidence type="ECO:0000259" key="12">
    <source>
        <dbReference type="Pfam" id="PF01529"/>
    </source>
</evidence>
<dbReference type="GO" id="GO:0019706">
    <property type="term" value="F:protein-cysteine S-palmitoyltransferase activity"/>
    <property type="evidence" value="ECO:0007669"/>
    <property type="project" value="UniProtKB-EC"/>
</dbReference>
<accession>A0A1Y2B5J0</accession>
<dbReference type="Pfam" id="PF01529">
    <property type="entry name" value="DHHC"/>
    <property type="match status" value="1"/>
</dbReference>
<evidence type="ECO:0000256" key="3">
    <source>
        <dbReference type="ARBA" id="ARBA00022692"/>
    </source>
</evidence>
<keyword evidence="2 10" id="KW-0808">Transferase</keyword>
<dbReference type="OrthoDB" id="331948at2759"/>
<feature type="compositionally biased region" description="Basic and acidic residues" evidence="11">
    <location>
        <begin position="400"/>
        <end position="414"/>
    </location>
</feature>
<evidence type="ECO:0000256" key="11">
    <source>
        <dbReference type="SAM" id="MobiDB-lite"/>
    </source>
</evidence>
<dbReference type="GO" id="GO:0016020">
    <property type="term" value="C:membrane"/>
    <property type="evidence" value="ECO:0007669"/>
    <property type="project" value="UniProtKB-SubCell"/>
</dbReference>
<dbReference type="FunCoup" id="A0A1Y2B5J0">
    <property type="interactions" value="131"/>
</dbReference>
<dbReference type="PANTHER" id="PTHR12246">
    <property type="entry name" value="PALMITOYLTRANSFERASE ZDHHC16"/>
    <property type="match status" value="1"/>
</dbReference>
<dbReference type="STRING" id="71784.A0A1Y2B5J0"/>
<dbReference type="Proteomes" id="UP000193986">
    <property type="component" value="Unassembled WGS sequence"/>
</dbReference>
<comment type="catalytic activity">
    <reaction evidence="9 10">
        <text>L-cysteinyl-[protein] + hexadecanoyl-CoA = S-hexadecanoyl-L-cysteinyl-[protein] + CoA</text>
        <dbReference type="Rhea" id="RHEA:36683"/>
        <dbReference type="Rhea" id="RHEA-COMP:10131"/>
        <dbReference type="Rhea" id="RHEA-COMP:11032"/>
        <dbReference type="ChEBI" id="CHEBI:29950"/>
        <dbReference type="ChEBI" id="CHEBI:57287"/>
        <dbReference type="ChEBI" id="CHEBI:57379"/>
        <dbReference type="ChEBI" id="CHEBI:74151"/>
        <dbReference type="EC" id="2.3.1.225"/>
    </reaction>
</comment>
<evidence type="ECO:0000256" key="1">
    <source>
        <dbReference type="ARBA" id="ARBA00004141"/>
    </source>
</evidence>
<sequence>MVSRSLDRIWIGGTISLISFIAFSSQIFVVWPQYGREFSVDLIKLLFPFNCLIFMVFWNYRLCVITPPGGVPQGWRPDMSSLDGMEVKRGSHAPRFCKMCEHYKPPRAHHCRQCKTCVTSDHCPWIANCVGFHNQGHFIRFLFWVDLATSYHLFLLVNRVFDLSKMAVDEPTLSDVLFLIFNFAACAPVWICVGMFSLYHLYLASDNTTTIERWEKDKVATLVRRGKIREIAYPYNIGTYKNLQAVLGPNPFLWLWPQTMKGDGLSFPVTPDAGDMSVQYLWPPSDPTRLTNPPPPDASASPFVYGVDSLNPHLRPSNSAMRADCSNPQWDSDSDSERQSSSPEPYLSDYDDARWGPGPGPGPASTQRITGRRTHVRQGSEGLEVRSVPAWDSAGWNEDVEGRLGARPWEEDGRYNVYEPEVDSGSASGDDWGNGNGNGNANDSNRHPEPRRIDLKAD</sequence>
<gene>
    <name evidence="13" type="ORF">BCR39DRAFT_530291</name>
</gene>
<evidence type="ECO:0000313" key="13">
    <source>
        <dbReference type="EMBL" id="ORY29956.1"/>
    </source>
</evidence>